<evidence type="ECO:0000313" key="4">
    <source>
        <dbReference type="Proteomes" id="UP000218334"/>
    </source>
</evidence>
<dbReference type="CDD" id="cd09917">
    <property type="entry name" value="F-box_SF"/>
    <property type="match status" value="1"/>
</dbReference>
<dbReference type="EMBL" id="KZ293416">
    <property type="protein sequence ID" value="PBK76421.1"/>
    <property type="molecule type" value="Genomic_DNA"/>
</dbReference>
<evidence type="ECO:0000313" key="3">
    <source>
        <dbReference type="EMBL" id="PBK76421.1"/>
    </source>
</evidence>
<keyword evidence="4" id="KW-1185">Reference proteome</keyword>
<dbReference type="InterPro" id="IPR036047">
    <property type="entry name" value="F-box-like_dom_sf"/>
</dbReference>
<name>A0A2H3BZY7_9AGAR</name>
<dbReference type="SMART" id="SM00256">
    <property type="entry name" value="FBOX"/>
    <property type="match status" value="1"/>
</dbReference>
<dbReference type="InterPro" id="IPR001810">
    <property type="entry name" value="F-box_dom"/>
</dbReference>
<proteinExistence type="predicted"/>
<feature type="region of interest" description="Disordered" evidence="1">
    <location>
        <begin position="337"/>
        <end position="358"/>
    </location>
</feature>
<reference evidence="4" key="1">
    <citation type="journal article" date="2017" name="Nat. Ecol. Evol.">
        <title>Genome expansion and lineage-specific genetic innovations in the forest pathogenic fungi Armillaria.</title>
        <authorList>
            <person name="Sipos G."/>
            <person name="Prasanna A.N."/>
            <person name="Walter M.C."/>
            <person name="O'Connor E."/>
            <person name="Balint B."/>
            <person name="Krizsan K."/>
            <person name="Kiss B."/>
            <person name="Hess J."/>
            <person name="Varga T."/>
            <person name="Slot J."/>
            <person name="Riley R."/>
            <person name="Boka B."/>
            <person name="Rigling D."/>
            <person name="Barry K."/>
            <person name="Lee J."/>
            <person name="Mihaltcheva S."/>
            <person name="LaButti K."/>
            <person name="Lipzen A."/>
            <person name="Waldron R."/>
            <person name="Moloney N.M."/>
            <person name="Sperisen C."/>
            <person name="Kredics L."/>
            <person name="Vagvoelgyi C."/>
            <person name="Patrignani A."/>
            <person name="Fitzpatrick D."/>
            <person name="Nagy I."/>
            <person name="Doyle S."/>
            <person name="Anderson J.B."/>
            <person name="Grigoriev I.V."/>
            <person name="Gueldener U."/>
            <person name="Muensterkoetter M."/>
            <person name="Nagy L.G."/>
        </authorList>
    </citation>
    <scope>NUCLEOTIDE SEQUENCE [LARGE SCALE GENOMIC DNA]</scope>
    <source>
        <strain evidence="4">28-4</strain>
    </source>
</reference>
<dbReference type="Proteomes" id="UP000218334">
    <property type="component" value="Unassembled WGS sequence"/>
</dbReference>
<dbReference type="AlphaFoldDB" id="A0A2H3BZY7"/>
<feature type="domain" description="F-box" evidence="2">
    <location>
        <begin position="64"/>
        <end position="113"/>
    </location>
</feature>
<gene>
    <name evidence="3" type="ORF">ARMSODRAFT_1011671</name>
</gene>
<sequence length="358" mass="41223">MTSTRCSIERKIIPAAKDSSEPIPAPVKRTRTKKKQRTEEPKKADSDSGQPLSKPRTRPRKGVFANVTEIPLDVLFEICEHLEPLDLLHLSRTTKDLRAILLQRSSSFVWKSARENVNLPPLPDDMTEPQYASLAFDNHCQCCFKSTKLIQWQFRLRYCRSCLYWNNDITTDPRDLPSWILQYVPRFILSTNIGRRKRCETFYHTPSINELEELLCNGRGNWFDRKDASFRRLTEHSDACEKWASDRAAEHANELQSLRIARADNVVERLTALGWGKEIEAMVDESVLRHHKLVWQIKPLTDRIWSTMEPAMIELMESLKAARNLDNYNERSSACLSGSHANTSGSEDVLPESVLSLL</sequence>
<dbReference type="SUPFAM" id="SSF81383">
    <property type="entry name" value="F-box domain"/>
    <property type="match status" value="1"/>
</dbReference>
<accession>A0A2H3BZY7</accession>
<protein>
    <recommendedName>
        <fullName evidence="2">F-box domain-containing protein</fullName>
    </recommendedName>
</protein>
<organism evidence="3 4">
    <name type="scientific">Armillaria solidipes</name>
    <dbReference type="NCBI Taxonomy" id="1076256"/>
    <lineage>
        <taxon>Eukaryota</taxon>
        <taxon>Fungi</taxon>
        <taxon>Dikarya</taxon>
        <taxon>Basidiomycota</taxon>
        <taxon>Agaricomycotina</taxon>
        <taxon>Agaricomycetes</taxon>
        <taxon>Agaricomycetidae</taxon>
        <taxon>Agaricales</taxon>
        <taxon>Marasmiineae</taxon>
        <taxon>Physalacriaceae</taxon>
        <taxon>Armillaria</taxon>
    </lineage>
</organism>
<feature type="region of interest" description="Disordered" evidence="1">
    <location>
        <begin position="1"/>
        <end position="60"/>
    </location>
</feature>
<evidence type="ECO:0000259" key="2">
    <source>
        <dbReference type="PROSITE" id="PS50181"/>
    </source>
</evidence>
<evidence type="ECO:0000256" key="1">
    <source>
        <dbReference type="SAM" id="MobiDB-lite"/>
    </source>
</evidence>
<feature type="compositionally biased region" description="Basic and acidic residues" evidence="1">
    <location>
        <begin position="37"/>
        <end position="46"/>
    </location>
</feature>
<feature type="compositionally biased region" description="Polar residues" evidence="1">
    <location>
        <begin position="337"/>
        <end position="346"/>
    </location>
</feature>
<dbReference type="Pfam" id="PF00646">
    <property type="entry name" value="F-box"/>
    <property type="match status" value="1"/>
</dbReference>
<dbReference type="STRING" id="1076256.A0A2H3BZY7"/>
<dbReference type="PROSITE" id="PS50181">
    <property type="entry name" value="FBOX"/>
    <property type="match status" value="1"/>
</dbReference>